<gene>
    <name evidence="2" type="ORF">HMPREF2137_00725</name>
</gene>
<proteinExistence type="predicted"/>
<dbReference type="EMBL" id="JRNN01000016">
    <property type="protein sequence ID" value="KGF37158.1"/>
    <property type="molecule type" value="Genomic_DNA"/>
</dbReference>
<comment type="caution">
    <text evidence="2">The sequence shown here is derived from an EMBL/GenBank/DDBJ whole genome shotgun (WGS) entry which is preliminary data.</text>
</comment>
<accession>A0A095ZR09</accession>
<keyword evidence="1" id="KW-0472">Membrane</keyword>
<reference evidence="2 3" key="1">
    <citation type="submission" date="2014-07" db="EMBL/GenBank/DDBJ databases">
        <authorList>
            <person name="McCorrison J."/>
            <person name="Sanka R."/>
            <person name="Torralba M."/>
            <person name="Gillis M."/>
            <person name="Haft D.H."/>
            <person name="Methe B."/>
            <person name="Sutton G."/>
            <person name="Nelson K.E."/>
        </authorList>
    </citation>
    <scope>NUCLEOTIDE SEQUENCE [LARGE SCALE GENOMIC DNA]</scope>
    <source>
        <strain evidence="2 3">DNF00853</strain>
    </source>
</reference>
<dbReference type="PROSITE" id="PS51257">
    <property type="entry name" value="PROKAR_LIPOPROTEIN"/>
    <property type="match status" value="1"/>
</dbReference>
<dbReference type="Proteomes" id="UP000029556">
    <property type="component" value="Unassembled WGS sequence"/>
</dbReference>
<organism evidence="2 3">
    <name type="scientific">Hoylesella buccalis DNF00853</name>
    <dbReference type="NCBI Taxonomy" id="1401074"/>
    <lineage>
        <taxon>Bacteria</taxon>
        <taxon>Pseudomonadati</taxon>
        <taxon>Bacteroidota</taxon>
        <taxon>Bacteroidia</taxon>
        <taxon>Bacteroidales</taxon>
        <taxon>Prevotellaceae</taxon>
        <taxon>Hoylesella</taxon>
    </lineage>
</organism>
<keyword evidence="1" id="KW-0812">Transmembrane</keyword>
<keyword evidence="1" id="KW-1133">Transmembrane helix</keyword>
<sequence length="139" mass="16435">MIKTDNMRGKKNYLLVMVLTLLSLTGCKTVKFVPVPEYHTLYKTRVDTVQRLDSVYFRDSVYIATKGDTVFLWRERFRNIYHVKADTVMQRDSIRVAYPVEKQLTKWERWKMDMGGWAMGLAAVLVILLIVRLFKIRII</sequence>
<evidence type="ECO:0000256" key="1">
    <source>
        <dbReference type="SAM" id="Phobius"/>
    </source>
</evidence>
<name>A0A095ZR09_9BACT</name>
<evidence type="ECO:0000313" key="3">
    <source>
        <dbReference type="Proteomes" id="UP000029556"/>
    </source>
</evidence>
<feature type="transmembrane region" description="Helical" evidence="1">
    <location>
        <begin position="114"/>
        <end position="134"/>
    </location>
</feature>
<evidence type="ECO:0008006" key="4">
    <source>
        <dbReference type="Google" id="ProtNLM"/>
    </source>
</evidence>
<protein>
    <recommendedName>
        <fullName evidence="4">Lipoprotein</fullName>
    </recommendedName>
</protein>
<dbReference type="AlphaFoldDB" id="A0A095ZR09"/>
<evidence type="ECO:0000313" key="2">
    <source>
        <dbReference type="EMBL" id="KGF37158.1"/>
    </source>
</evidence>